<dbReference type="Proteomes" id="UP000017973">
    <property type="component" value="Unassembled WGS sequence"/>
</dbReference>
<keyword evidence="2" id="KW-1185">Reference proteome</keyword>
<evidence type="ECO:0000313" key="1">
    <source>
        <dbReference type="EMBL" id="EST51777.1"/>
    </source>
</evidence>
<proteinExistence type="predicted"/>
<dbReference type="STRING" id="1408254.T458_25760"/>
<dbReference type="EMBL" id="AYJU01000018">
    <property type="protein sequence ID" value="EST51777.1"/>
    <property type="molecule type" value="Genomic_DNA"/>
</dbReference>
<dbReference type="PATRIC" id="fig|1408254.3.peg.5027"/>
<comment type="caution">
    <text evidence="1">The sequence shown here is derived from an EMBL/GenBank/DDBJ whole genome shotgun (WGS) entry which is preliminary data.</text>
</comment>
<sequence length="72" mass="8587">MFGRLRKRAGVTTMEKVAQRCIVCDEEQKDGIAICEQFICQQCEQEMVNTDVQDEKYPFFIHQMRRIWLKDA</sequence>
<dbReference type="Pfam" id="PF10764">
    <property type="entry name" value="Gin"/>
    <property type="match status" value="1"/>
</dbReference>
<gene>
    <name evidence="1" type="ORF">T458_25760</name>
</gene>
<evidence type="ECO:0000313" key="2">
    <source>
        <dbReference type="Proteomes" id="UP000017973"/>
    </source>
</evidence>
<name>V6M065_9BACL</name>
<dbReference type="InterPro" id="IPR019700">
    <property type="entry name" value="Sigma-G_inhibitor_Gin"/>
</dbReference>
<dbReference type="eggNOG" id="ENOG5033CHE">
    <property type="taxonomic scope" value="Bacteria"/>
</dbReference>
<accession>V6M065</accession>
<protein>
    <submittedName>
        <fullName evidence="1">Sigma-G inhibitor, Gin</fullName>
    </submittedName>
</protein>
<dbReference type="HOGENOM" id="CLU_187385_2_0_9"/>
<reference evidence="1 2" key="1">
    <citation type="journal article" date="2014" name="Genome Announc.">
        <title>Draft Genome Sequence of Brevibacillus panacihumi Strain W25, a Halotolerant Hydrocarbon-Degrading Bacterium.</title>
        <authorList>
            <person name="Wang X."/>
            <person name="Jin D."/>
            <person name="Zhou L."/>
            <person name="Wu L."/>
            <person name="An W."/>
            <person name="Chen Y."/>
            <person name="Zhao L."/>
        </authorList>
    </citation>
    <scope>NUCLEOTIDE SEQUENCE [LARGE SCALE GENOMIC DNA]</scope>
    <source>
        <strain evidence="1 2">W25</strain>
    </source>
</reference>
<organism evidence="1 2">
    <name type="scientific">Brevibacillus panacihumi W25</name>
    <dbReference type="NCBI Taxonomy" id="1408254"/>
    <lineage>
        <taxon>Bacteria</taxon>
        <taxon>Bacillati</taxon>
        <taxon>Bacillota</taxon>
        <taxon>Bacilli</taxon>
        <taxon>Bacillales</taxon>
        <taxon>Paenibacillaceae</taxon>
        <taxon>Brevibacillus</taxon>
    </lineage>
</organism>
<dbReference type="AlphaFoldDB" id="V6M065"/>